<evidence type="ECO:0000313" key="17">
    <source>
        <dbReference type="RefSeq" id="XP_004386213.2"/>
    </source>
</evidence>
<accession>A0A2Y9RRJ8</accession>
<dbReference type="GO" id="GO:0005576">
    <property type="term" value="C:extracellular region"/>
    <property type="evidence" value="ECO:0007669"/>
    <property type="project" value="UniProtKB-SubCell"/>
</dbReference>
<dbReference type="RefSeq" id="XP_004386213.2">
    <property type="nucleotide sequence ID" value="XM_004386156.2"/>
</dbReference>
<comment type="subcellular location">
    <subcellularLocation>
        <location evidence="1">Secreted</location>
    </subcellularLocation>
</comment>
<keyword evidence="16" id="KW-1185">Reference proteome</keyword>
<dbReference type="InterPro" id="IPR020901">
    <property type="entry name" value="Prtase_inh_Kunz-CS"/>
</dbReference>
<keyword evidence="4" id="KW-0356">Hemostasis</keyword>
<evidence type="ECO:0000256" key="14">
    <source>
        <dbReference type="SAM" id="MobiDB-lite"/>
    </source>
</evidence>
<dbReference type="InterPro" id="IPR050098">
    <property type="entry name" value="TFPI/VKTCI-like"/>
</dbReference>
<dbReference type="FunFam" id="4.10.410.10:FF:000011">
    <property type="entry name" value="Tissue factor pathway inhibitor"/>
    <property type="match status" value="1"/>
</dbReference>
<feature type="domain" description="BPTI/Kunitz inhibitor" evidence="15">
    <location>
        <begin position="221"/>
        <end position="271"/>
    </location>
</feature>
<evidence type="ECO:0000256" key="13">
    <source>
        <dbReference type="ARBA" id="ARBA00068244"/>
    </source>
</evidence>
<dbReference type="KEGG" id="tmu:101345061"/>
<evidence type="ECO:0000313" key="16">
    <source>
        <dbReference type="Proteomes" id="UP000248480"/>
    </source>
</evidence>
<evidence type="ECO:0000256" key="3">
    <source>
        <dbReference type="ARBA" id="ARBA00022690"/>
    </source>
</evidence>
<evidence type="ECO:0000256" key="7">
    <source>
        <dbReference type="ARBA" id="ARBA00022900"/>
    </source>
</evidence>
<dbReference type="AlphaFoldDB" id="A0A2Y9RRJ8"/>
<name>A0A2Y9RRJ8_TRIMA</name>
<comment type="function">
    <text evidence="11">May play a role in the regulation of plasmin-mediated matrix remodeling. Inhibits trypsin, plasmin, factor VIIa/tissue factor and weakly factor Xa. Has no effect on thrombin.</text>
</comment>
<dbReference type="Proteomes" id="UP000248480">
    <property type="component" value="Unplaced"/>
</dbReference>
<keyword evidence="6" id="KW-0677">Repeat</keyword>
<dbReference type="PANTHER" id="PTHR10083:SF374">
    <property type="entry name" value="BPTI_KUNITZ INHIBITOR DOMAIN-CONTAINING PROTEIN"/>
    <property type="match status" value="1"/>
</dbReference>
<dbReference type="PRINTS" id="PR00759">
    <property type="entry name" value="BASICPTASE"/>
</dbReference>
<dbReference type="Gene3D" id="4.10.410.10">
    <property type="entry name" value="Pancreatic trypsin inhibitor Kunitz domain"/>
    <property type="match status" value="3"/>
</dbReference>
<evidence type="ECO:0000313" key="18">
    <source>
        <dbReference type="RefSeq" id="XP_023596285.1"/>
    </source>
</evidence>
<dbReference type="InterPro" id="IPR002223">
    <property type="entry name" value="Kunitz_BPTI"/>
</dbReference>
<dbReference type="GO" id="GO:0007596">
    <property type="term" value="P:blood coagulation"/>
    <property type="evidence" value="ECO:0007669"/>
    <property type="project" value="UniProtKB-KW"/>
</dbReference>
<dbReference type="InterPro" id="IPR036880">
    <property type="entry name" value="Kunitz_BPTI_sf"/>
</dbReference>
<evidence type="ECO:0000256" key="2">
    <source>
        <dbReference type="ARBA" id="ARBA00022525"/>
    </source>
</evidence>
<dbReference type="SUPFAM" id="SSF57362">
    <property type="entry name" value="BPTI-like"/>
    <property type="match status" value="3"/>
</dbReference>
<feature type="domain" description="BPTI/Kunitz inhibitor" evidence="15">
    <location>
        <begin position="162"/>
        <end position="212"/>
    </location>
</feature>
<dbReference type="GO" id="GO:0004867">
    <property type="term" value="F:serine-type endopeptidase inhibitor activity"/>
    <property type="evidence" value="ECO:0007669"/>
    <property type="project" value="UniProtKB-KW"/>
</dbReference>
<dbReference type="FunFam" id="4.10.410.10:FF:000004">
    <property type="entry name" value="Tissue factor pathway inhibitor"/>
    <property type="match status" value="1"/>
</dbReference>
<evidence type="ECO:0000256" key="10">
    <source>
        <dbReference type="ARBA" id="ARBA00023180"/>
    </source>
</evidence>
<feature type="domain" description="BPTI/Kunitz inhibitor" evidence="15">
    <location>
        <begin position="102"/>
        <end position="152"/>
    </location>
</feature>
<dbReference type="GeneID" id="101345061"/>
<keyword evidence="7" id="KW-0722">Serine protease inhibitor</keyword>
<evidence type="ECO:0000256" key="5">
    <source>
        <dbReference type="ARBA" id="ARBA00022729"/>
    </source>
</evidence>
<sequence>MNQPLVSDCVLARSAPSGVGRTLTTHKAGPHRGGTQAASGLDTAHLPPARSIPATHRPAGRSDVGAMNPAGPIGLLILPLVLLGTALRGAAQAPAGNNAEICLLPLDEGPCRARIPSYYYDRYTQSCRQFMYGGCEGNANNFETLAACDEACWRIEKVPKICRLEVSEKQCEESRQEYFFNLSSMTCEKFLSGGCHNNENRFLDEATCRGFCTPKRSPSFCYSPKDEGLCSANVTRYYFNPRHKICETFTYTGCGGNDNNFVSIQDCKKVCAKALKKKKKKIRKFVLASRSLKLQKKQL</sequence>
<comment type="subunit">
    <text evidence="12">Finds in a complex with ABCB1, TFPI2 and PPP2R3C; leading to the dephosphorylation of ABCB1.</text>
</comment>
<dbReference type="PROSITE" id="PS50279">
    <property type="entry name" value="BPTI_KUNITZ_2"/>
    <property type="match status" value="3"/>
</dbReference>
<dbReference type="CDD" id="cd22615">
    <property type="entry name" value="Kunitz_TFPI1_TFPI2_3-like"/>
    <property type="match status" value="1"/>
</dbReference>
<evidence type="ECO:0000256" key="8">
    <source>
        <dbReference type="ARBA" id="ARBA00023084"/>
    </source>
</evidence>
<protein>
    <recommendedName>
        <fullName evidence="13">Tissue factor pathway inhibitor 2</fullName>
    </recommendedName>
</protein>
<dbReference type="PROSITE" id="PS00280">
    <property type="entry name" value="BPTI_KUNITZ_1"/>
    <property type="match status" value="2"/>
</dbReference>
<dbReference type="CDD" id="cd22616">
    <property type="entry name" value="Kunitz_TFPI2_1-like"/>
    <property type="match status" value="1"/>
</dbReference>
<dbReference type="STRING" id="127582.A0A2Y9RRJ8"/>
<evidence type="ECO:0000256" key="4">
    <source>
        <dbReference type="ARBA" id="ARBA00022696"/>
    </source>
</evidence>
<evidence type="ECO:0000256" key="6">
    <source>
        <dbReference type="ARBA" id="ARBA00022737"/>
    </source>
</evidence>
<organism evidence="16 19">
    <name type="scientific">Trichechus manatus latirostris</name>
    <name type="common">Florida manatee</name>
    <dbReference type="NCBI Taxonomy" id="127582"/>
    <lineage>
        <taxon>Eukaryota</taxon>
        <taxon>Metazoa</taxon>
        <taxon>Chordata</taxon>
        <taxon>Craniata</taxon>
        <taxon>Vertebrata</taxon>
        <taxon>Euteleostomi</taxon>
        <taxon>Mammalia</taxon>
        <taxon>Eutheria</taxon>
        <taxon>Afrotheria</taxon>
        <taxon>Sirenia</taxon>
        <taxon>Trichechidae</taxon>
        <taxon>Trichechus</taxon>
    </lineage>
</organism>
<proteinExistence type="predicted"/>
<evidence type="ECO:0000259" key="15">
    <source>
        <dbReference type="PROSITE" id="PS50279"/>
    </source>
</evidence>
<evidence type="ECO:0000256" key="1">
    <source>
        <dbReference type="ARBA" id="ARBA00004613"/>
    </source>
</evidence>
<dbReference type="RefSeq" id="XP_023596286.1">
    <property type="nucleotide sequence ID" value="XM_023740518.1"/>
</dbReference>
<dbReference type="CTD" id="7980"/>
<dbReference type="FunFam" id="4.10.410.10:FF:000018">
    <property type="entry name" value="Tissue factor pathway inhibitor"/>
    <property type="match status" value="1"/>
</dbReference>
<evidence type="ECO:0000256" key="11">
    <source>
        <dbReference type="ARBA" id="ARBA00060238"/>
    </source>
</evidence>
<keyword evidence="3" id="KW-0646">Protease inhibitor</keyword>
<gene>
    <name evidence="17 18 19" type="primary">TFPI2</name>
</gene>
<keyword evidence="9" id="KW-1015">Disulfide bond</keyword>
<evidence type="ECO:0000256" key="9">
    <source>
        <dbReference type="ARBA" id="ARBA00023157"/>
    </source>
</evidence>
<reference evidence="17 18" key="1">
    <citation type="submission" date="2025-04" db="UniProtKB">
        <authorList>
            <consortium name="RefSeq"/>
        </authorList>
    </citation>
    <scope>IDENTIFICATION</scope>
</reference>
<evidence type="ECO:0000313" key="19">
    <source>
        <dbReference type="RefSeq" id="XP_023596286.1"/>
    </source>
</evidence>
<keyword evidence="8" id="KW-0094">Blood coagulation</keyword>
<dbReference type="Pfam" id="PF00014">
    <property type="entry name" value="Kunitz_BPTI"/>
    <property type="match status" value="3"/>
</dbReference>
<dbReference type="SMART" id="SM00131">
    <property type="entry name" value="KU"/>
    <property type="match status" value="3"/>
</dbReference>
<evidence type="ECO:0000256" key="12">
    <source>
        <dbReference type="ARBA" id="ARBA00065443"/>
    </source>
</evidence>
<dbReference type="PANTHER" id="PTHR10083">
    <property type="entry name" value="KUNITZ-TYPE PROTEASE INHIBITOR-RELATED"/>
    <property type="match status" value="1"/>
</dbReference>
<keyword evidence="5" id="KW-0732">Signal</keyword>
<feature type="region of interest" description="Disordered" evidence="14">
    <location>
        <begin position="19"/>
        <end position="39"/>
    </location>
</feature>
<keyword evidence="2" id="KW-0964">Secreted</keyword>
<keyword evidence="10" id="KW-0325">Glycoprotein</keyword>
<dbReference type="RefSeq" id="XP_023596285.1">
    <property type="nucleotide sequence ID" value="XM_023740517.1"/>
</dbReference>